<gene>
    <name evidence="1" type="ORF">GOARA_048_00320</name>
</gene>
<dbReference type="EMBL" id="BAEE01000048">
    <property type="protein sequence ID" value="GAB09830.1"/>
    <property type="molecule type" value="Genomic_DNA"/>
</dbReference>
<dbReference type="AlphaFoldDB" id="G7H1V5"/>
<accession>G7H1V5</accession>
<comment type="caution">
    <text evidence="1">The sequence shown here is derived from an EMBL/GenBank/DDBJ whole genome shotgun (WGS) entry which is preliminary data.</text>
</comment>
<dbReference type="STRING" id="1073574.GOARA_048_00320"/>
<evidence type="ECO:0000313" key="1">
    <source>
        <dbReference type="EMBL" id="GAB09830.1"/>
    </source>
</evidence>
<name>G7H1V5_9ACTN</name>
<evidence type="ECO:0000313" key="2">
    <source>
        <dbReference type="Proteomes" id="UP000035088"/>
    </source>
</evidence>
<protein>
    <recommendedName>
        <fullName evidence="3">DUF559 domain-containing protein</fullName>
    </recommendedName>
</protein>
<sequence>MRLSRGVFINHTGPLTWRQRAWAAVLSVPGAALSHESALRAGGLDSMSGQPIHLAVGRKSAAPRRAGVVVHRYSGLAERVMGTARPPRVRIEHAVLDVAATAPGELETIAVLADSVRARVTTVDRLRRVLAERKWYSRRALVNGVLDDVEAGTCSVLEHRYLTRVERAHGLPTPRRQAPTRVGRRGFRDIDYDEWCLVVELDGRLFHDEVRARDRDLERDLDAAVGSDRRTLRLGWGQVYDRPCSTARKVGLMLTRLGWTGVPSRCPDCELPSGRTT</sequence>
<organism evidence="1 2">
    <name type="scientific">Gordonia araii NBRC 100433</name>
    <dbReference type="NCBI Taxonomy" id="1073574"/>
    <lineage>
        <taxon>Bacteria</taxon>
        <taxon>Bacillati</taxon>
        <taxon>Actinomycetota</taxon>
        <taxon>Actinomycetes</taxon>
        <taxon>Mycobacteriales</taxon>
        <taxon>Gordoniaceae</taxon>
        <taxon>Gordonia</taxon>
    </lineage>
</organism>
<reference evidence="1 2" key="1">
    <citation type="submission" date="2011-11" db="EMBL/GenBank/DDBJ databases">
        <title>Whole genome shotgun sequence of Gordonia araii NBRC 100433.</title>
        <authorList>
            <person name="Yoshida Y."/>
            <person name="Hosoyama A."/>
            <person name="Tsuchikane K."/>
            <person name="Katsumata H."/>
            <person name="Yamazaki S."/>
            <person name="Fujita N."/>
        </authorList>
    </citation>
    <scope>NUCLEOTIDE SEQUENCE [LARGE SCALE GENOMIC DNA]</scope>
    <source>
        <strain evidence="1 2">NBRC 100433</strain>
    </source>
</reference>
<keyword evidence="2" id="KW-1185">Reference proteome</keyword>
<dbReference type="Proteomes" id="UP000035088">
    <property type="component" value="Unassembled WGS sequence"/>
</dbReference>
<proteinExistence type="predicted"/>
<evidence type="ECO:0008006" key="3">
    <source>
        <dbReference type="Google" id="ProtNLM"/>
    </source>
</evidence>